<accession>A0AAU7BYB2</accession>
<proteinExistence type="predicted"/>
<dbReference type="KEGG" id="rof:AAGW17_00440"/>
<dbReference type="EMBL" id="CP157197">
    <property type="protein sequence ID" value="XBG66381.1"/>
    <property type="molecule type" value="Genomic_DNA"/>
</dbReference>
<name>A0AAU7BYB2_9RICK</name>
<reference evidence="1" key="1">
    <citation type="submission" date="2024-05" db="EMBL/GenBank/DDBJ databases">
        <title>Characterization of a novel Rickettsia species. (Rickettsia oklahomia sp. nov.) from Amblyomma americanum ticks.</title>
        <authorList>
            <person name="Korla P.K."/>
            <person name="Karounos M."/>
            <person name="Wilson J.M."/>
            <person name="Little S.E."/>
            <person name="Qurollo B.A."/>
        </authorList>
    </citation>
    <scope>NUCLEOTIDE SEQUENCE</scope>
    <source>
        <strain evidence="1">Oklahoma-10</strain>
    </source>
</reference>
<dbReference type="AlphaFoldDB" id="A0AAU7BYB2"/>
<dbReference type="RefSeq" id="WP_347938998.1">
    <property type="nucleotide sequence ID" value="NZ_CP157197.1"/>
</dbReference>
<gene>
    <name evidence="1" type="ORF">AAGW17_00440</name>
</gene>
<organism evidence="1">
    <name type="scientific">Rickettsia oklahomensis</name>
    <dbReference type="NCBI Taxonomy" id="3141789"/>
    <lineage>
        <taxon>Bacteria</taxon>
        <taxon>Pseudomonadati</taxon>
        <taxon>Pseudomonadota</taxon>
        <taxon>Alphaproteobacteria</taxon>
        <taxon>Rickettsiales</taxon>
        <taxon>Rickettsiaceae</taxon>
        <taxon>Rickettsieae</taxon>
        <taxon>Rickettsia</taxon>
        <taxon>belli group</taxon>
    </lineage>
</organism>
<protein>
    <submittedName>
        <fullName evidence="1">Uncharacterized protein</fullName>
    </submittedName>
</protein>
<sequence length="43" mass="5153">MKLKDLLIKFKNPFLVECKNDKLVFSLYKEQKYKSDLEDTIGE</sequence>
<evidence type="ECO:0000313" key="1">
    <source>
        <dbReference type="EMBL" id="XBG66381.1"/>
    </source>
</evidence>